<evidence type="ECO:0000256" key="2">
    <source>
        <dbReference type="ARBA" id="ARBA00022475"/>
    </source>
</evidence>
<evidence type="ECO:0000256" key="9">
    <source>
        <dbReference type="ARBA" id="ARBA00023065"/>
    </source>
</evidence>
<evidence type="ECO:0000256" key="11">
    <source>
        <dbReference type="HAMAP-Rule" id="MF_00276"/>
    </source>
</evidence>
<evidence type="ECO:0000256" key="5">
    <source>
        <dbReference type="ARBA" id="ARBA00022741"/>
    </source>
</evidence>
<organism evidence="12 13">
    <name type="scientific">Sphingobacterium spiritivorum</name>
    <name type="common">Flavobacterium spiritivorum</name>
    <dbReference type="NCBI Taxonomy" id="258"/>
    <lineage>
        <taxon>Bacteria</taxon>
        <taxon>Pseudomonadati</taxon>
        <taxon>Bacteroidota</taxon>
        <taxon>Sphingobacteriia</taxon>
        <taxon>Sphingobacteriales</taxon>
        <taxon>Sphingobacteriaceae</taxon>
        <taxon>Sphingobacterium</taxon>
    </lineage>
</organism>
<keyword evidence="10 11" id="KW-0472">Membrane</keyword>
<evidence type="ECO:0000256" key="1">
    <source>
        <dbReference type="ARBA" id="ARBA00022448"/>
    </source>
</evidence>
<dbReference type="Pfam" id="PF02669">
    <property type="entry name" value="KdpC"/>
    <property type="match status" value="1"/>
</dbReference>
<comment type="subunit">
    <text evidence="11">The system is composed of three essential subunits: KdpA, KdpB and KdpC.</text>
</comment>
<dbReference type="Proteomes" id="UP000254893">
    <property type="component" value="Unassembled WGS sequence"/>
</dbReference>
<name>A0A380BQU1_SPHSI</name>
<dbReference type="PANTHER" id="PTHR30042:SF2">
    <property type="entry name" value="POTASSIUM-TRANSPORTING ATPASE KDPC SUBUNIT"/>
    <property type="match status" value="1"/>
</dbReference>
<keyword evidence="8 11" id="KW-1133">Transmembrane helix</keyword>
<dbReference type="NCBIfam" id="TIGR00681">
    <property type="entry name" value="kdpC"/>
    <property type="match status" value="1"/>
</dbReference>
<evidence type="ECO:0000256" key="4">
    <source>
        <dbReference type="ARBA" id="ARBA00022692"/>
    </source>
</evidence>
<protein>
    <recommendedName>
        <fullName evidence="11">Potassium-transporting ATPase KdpC subunit</fullName>
    </recommendedName>
    <alternativeName>
        <fullName evidence="11">ATP phosphohydrolase [potassium-transporting] C chain</fullName>
    </alternativeName>
    <alternativeName>
        <fullName evidence="11">Potassium-binding and translocating subunit C</fullName>
    </alternativeName>
    <alternativeName>
        <fullName evidence="11">Potassium-translocating ATPase C chain</fullName>
    </alternativeName>
</protein>
<dbReference type="GO" id="GO:0005886">
    <property type="term" value="C:plasma membrane"/>
    <property type="evidence" value="ECO:0007669"/>
    <property type="project" value="UniProtKB-SubCell"/>
</dbReference>
<keyword evidence="7 11" id="KW-0630">Potassium</keyword>
<dbReference type="PIRSF" id="PIRSF001296">
    <property type="entry name" value="K_ATPase_KdpC"/>
    <property type="match status" value="1"/>
</dbReference>
<keyword evidence="3 11" id="KW-0633">Potassium transport</keyword>
<gene>
    <name evidence="11" type="primary">kdpC</name>
    <name evidence="12" type="ORF">NCTC11388_01356</name>
</gene>
<dbReference type="NCBIfam" id="NF010606">
    <property type="entry name" value="PRK14002.1"/>
    <property type="match status" value="1"/>
</dbReference>
<evidence type="ECO:0000256" key="6">
    <source>
        <dbReference type="ARBA" id="ARBA00022840"/>
    </source>
</evidence>
<comment type="similarity">
    <text evidence="11">Belongs to the KdpC family.</text>
</comment>
<dbReference type="EMBL" id="UGYW01000002">
    <property type="protein sequence ID" value="SUJ04434.1"/>
    <property type="molecule type" value="Genomic_DNA"/>
</dbReference>
<comment type="function">
    <text evidence="11">Part of the high-affinity ATP-driven potassium transport (or Kdp) system, which catalyzes the hydrolysis of ATP coupled with the electrogenic transport of potassium into the cytoplasm. This subunit acts as a catalytic chaperone that increases the ATP-binding affinity of the ATP-hydrolyzing subunit KdpB by the formation of a transient KdpB/KdpC/ATP ternary complex.</text>
</comment>
<evidence type="ECO:0000256" key="7">
    <source>
        <dbReference type="ARBA" id="ARBA00022958"/>
    </source>
</evidence>
<keyword evidence="9 11" id="KW-0406">Ion transport</keyword>
<dbReference type="GO" id="GO:0008556">
    <property type="term" value="F:P-type potassium transmembrane transporter activity"/>
    <property type="evidence" value="ECO:0007669"/>
    <property type="project" value="InterPro"/>
</dbReference>
<dbReference type="HAMAP" id="MF_00276">
    <property type="entry name" value="KdpC"/>
    <property type="match status" value="1"/>
</dbReference>
<proteinExistence type="inferred from homology"/>
<keyword evidence="2 11" id="KW-1003">Cell membrane</keyword>
<evidence type="ECO:0000256" key="10">
    <source>
        <dbReference type="ARBA" id="ARBA00023136"/>
    </source>
</evidence>
<dbReference type="AlphaFoldDB" id="A0A380BQU1"/>
<keyword evidence="4 11" id="KW-0812">Transmembrane</keyword>
<keyword evidence="1 11" id="KW-0813">Transport</keyword>
<dbReference type="InterPro" id="IPR003820">
    <property type="entry name" value="KdpC"/>
</dbReference>
<evidence type="ECO:0000313" key="12">
    <source>
        <dbReference type="EMBL" id="SUJ04434.1"/>
    </source>
</evidence>
<dbReference type="RefSeq" id="WP_115169563.1">
    <property type="nucleotide sequence ID" value="NZ_UGYW01000002.1"/>
</dbReference>
<keyword evidence="5 11" id="KW-0547">Nucleotide-binding</keyword>
<dbReference type="PANTHER" id="PTHR30042">
    <property type="entry name" value="POTASSIUM-TRANSPORTING ATPASE C CHAIN"/>
    <property type="match status" value="1"/>
</dbReference>
<accession>A0A380BQU1</accession>
<evidence type="ECO:0000256" key="8">
    <source>
        <dbReference type="ARBA" id="ARBA00022989"/>
    </source>
</evidence>
<dbReference type="GO" id="GO:0005524">
    <property type="term" value="F:ATP binding"/>
    <property type="evidence" value="ECO:0007669"/>
    <property type="project" value="UniProtKB-UniRule"/>
</dbReference>
<comment type="subcellular location">
    <subcellularLocation>
        <location evidence="11">Cell membrane</location>
        <topology evidence="11">Single-pass membrane protein</topology>
    </subcellularLocation>
</comment>
<dbReference type="NCBIfam" id="NF001454">
    <property type="entry name" value="PRK00315.1"/>
    <property type="match status" value="1"/>
</dbReference>
<evidence type="ECO:0000256" key="3">
    <source>
        <dbReference type="ARBA" id="ARBA00022538"/>
    </source>
</evidence>
<keyword evidence="6 11" id="KW-0067">ATP-binding</keyword>
<evidence type="ECO:0000313" key="13">
    <source>
        <dbReference type="Proteomes" id="UP000254893"/>
    </source>
</evidence>
<sequence length="188" mass="20670">MKTHILPAIKLTLGTLILFTVLYPALIWAFAQVSPNQGKGEIINYNGHTYYSNIGQSFTEDQYFWSRPSAVDYNASGSGASNKGPSNKEYLQAVQAHIDTFMQHNPGIKKSDIPVDLVTASGSGLDPNMSVQAAKVQIQRIAAVRKLALSEVEQLVNQQTEKPLWGLFGPEKINVLKLNIALDQLSKK</sequence>
<reference evidence="12 13" key="1">
    <citation type="submission" date="2018-06" db="EMBL/GenBank/DDBJ databases">
        <authorList>
            <consortium name="Pathogen Informatics"/>
            <person name="Doyle S."/>
        </authorList>
    </citation>
    <scope>NUCLEOTIDE SEQUENCE [LARGE SCALE GENOMIC DNA]</scope>
    <source>
        <strain evidence="12 13">NCTC11388</strain>
    </source>
</reference>